<dbReference type="SUPFAM" id="SSF55729">
    <property type="entry name" value="Acyl-CoA N-acyltransferases (Nat)"/>
    <property type="match status" value="1"/>
</dbReference>
<dbReference type="FunFam" id="3.30.70.3550:FF:000001">
    <property type="entry name" value="Leucyl/phenylalanyl-tRNA--protein transferase"/>
    <property type="match status" value="1"/>
</dbReference>
<sequence>MLPWLSSWTDFPPVNLALQEPNGLLAAGGELRADWLLTAYQRGIFPWFNEGQPILWWSPDPRMVLFPQELHVPKSLVRVMRKGGYEIRIDTAFASVMQACSQPRHGQDGSWISPEMVAAYTSLHQLGCAHSIENWQNGELVGGLYGVALGRVFYGESMFAKVDDASKIAFVHLVKKLQQWGFQVIDCQMNTAHLARFGAREIPRADFMQILQHNVDVPNAPWGSAEM</sequence>
<evidence type="ECO:0000256" key="3">
    <source>
        <dbReference type="ARBA" id="ARBA00022679"/>
    </source>
</evidence>
<dbReference type="InterPro" id="IPR042221">
    <property type="entry name" value="Leu/Phe-tRNA_Trfase_N"/>
</dbReference>
<dbReference type="GO" id="GO:0030163">
    <property type="term" value="P:protein catabolic process"/>
    <property type="evidence" value="ECO:0007669"/>
    <property type="project" value="UniProtKB-UniRule"/>
</dbReference>
<dbReference type="KEGG" id="sniv:SFSGTM_10620"/>
<dbReference type="InterPro" id="IPR004616">
    <property type="entry name" value="Leu/Phe-tRNA_Trfase"/>
</dbReference>
<protein>
    <recommendedName>
        <fullName evidence="11 15">Leucyl/phenylalanyl-tRNA--protein transferase</fullName>
        <ecNumber evidence="10 15">2.3.2.6</ecNumber>
    </recommendedName>
    <alternativeName>
        <fullName evidence="12 15">L/F-transferase</fullName>
    </alternativeName>
    <alternativeName>
        <fullName evidence="13 15">Leucyltransferase</fullName>
    </alternativeName>
    <alternativeName>
        <fullName evidence="14 15">Phenyalanyltransferase</fullName>
    </alternativeName>
</protein>
<evidence type="ECO:0000256" key="2">
    <source>
        <dbReference type="ARBA" id="ARBA00022490"/>
    </source>
</evidence>
<evidence type="ECO:0000256" key="6">
    <source>
        <dbReference type="ARBA" id="ARBA00050652"/>
    </source>
</evidence>
<evidence type="ECO:0000313" key="17">
    <source>
        <dbReference type="Proteomes" id="UP000463939"/>
    </source>
</evidence>
<comment type="catalytic activity">
    <reaction evidence="5 15">
        <text>L-phenylalanyl-tRNA(Phe) + an N-terminal L-alpha-aminoacyl-[protein] = an N-terminal L-phenylalanyl-L-alpha-aminoacyl-[protein] + tRNA(Phe)</text>
        <dbReference type="Rhea" id="RHEA:43632"/>
        <dbReference type="Rhea" id="RHEA-COMP:9668"/>
        <dbReference type="Rhea" id="RHEA-COMP:9699"/>
        <dbReference type="Rhea" id="RHEA-COMP:10636"/>
        <dbReference type="Rhea" id="RHEA-COMP:10637"/>
        <dbReference type="ChEBI" id="CHEBI:78442"/>
        <dbReference type="ChEBI" id="CHEBI:78531"/>
        <dbReference type="ChEBI" id="CHEBI:78597"/>
        <dbReference type="ChEBI" id="CHEBI:83561"/>
        <dbReference type="EC" id="2.3.2.6"/>
    </reaction>
</comment>
<organism evidence="16 17">
    <name type="scientific">Sulfuriferula nivalis</name>
    <dbReference type="NCBI Taxonomy" id="2675298"/>
    <lineage>
        <taxon>Bacteria</taxon>
        <taxon>Pseudomonadati</taxon>
        <taxon>Pseudomonadota</taxon>
        <taxon>Betaproteobacteria</taxon>
        <taxon>Nitrosomonadales</taxon>
        <taxon>Sulfuricellaceae</taxon>
        <taxon>Sulfuriferula</taxon>
    </lineage>
</organism>
<dbReference type="Gene3D" id="3.40.630.70">
    <property type="entry name" value="Leucyl/phenylalanyl-tRNA-protein transferase, C-terminal domain"/>
    <property type="match status" value="1"/>
</dbReference>
<evidence type="ECO:0000256" key="12">
    <source>
        <dbReference type="ARBA" id="ARBA00077136"/>
    </source>
</evidence>
<accession>A0A809RHN2</accession>
<comment type="function">
    <text evidence="8 15">Functions in the N-end rule pathway of protein degradation where it conjugates Leu, Phe and, less efficiently, Met from aminoacyl-tRNAs to the N-termini of proteins containing an N-terminal arginine or lysine.</text>
</comment>
<keyword evidence="17" id="KW-1185">Reference proteome</keyword>
<dbReference type="GO" id="GO:0008914">
    <property type="term" value="F:leucyl-tRNA--protein transferase activity"/>
    <property type="evidence" value="ECO:0007669"/>
    <property type="project" value="UniProtKB-UniRule"/>
</dbReference>
<reference evidence="17" key="1">
    <citation type="submission" date="2019-11" db="EMBL/GenBank/DDBJ databases">
        <title>Isolation and characterization of a novel species in the genus Sulfuriferula.</title>
        <authorList>
            <person name="Mochizuki J."/>
            <person name="Kojima H."/>
            <person name="Fukui M."/>
        </authorList>
    </citation>
    <scope>NUCLEOTIDE SEQUENCE [LARGE SCALE GENOMIC DNA]</scope>
    <source>
        <strain evidence="17">SGTM</strain>
    </source>
</reference>
<dbReference type="GO" id="GO:0005737">
    <property type="term" value="C:cytoplasm"/>
    <property type="evidence" value="ECO:0007669"/>
    <property type="project" value="UniProtKB-SubCell"/>
</dbReference>
<dbReference type="EC" id="2.3.2.6" evidence="10 15"/>
<dbReference type="RefSeq" id="WP_162084296.1">
    <property type="nucleotide sequence ID" value="NZ_AP021881.1"/>
</dbReference>
<evidence type="ECO:0000256" key="14">
    <source>
        <dbReference type="ARBA" id="ARBA00083640"/>
    </source>
</evidence>
<dbReference type="InterPro" id="IPR042203">
    <property type="entry name" value="Leu/Phe-tRNA_Trfase_C"/>
</dbReference>
<evidence type="ECO:0000256" key="11">
    <source>
        <dbReference type="ARBA" id="ARBA00074372"/>
    </source>
</evidence>
<evidence type="ECO:0000256" key="9">
    <source>
        <dbReference type="ARBA" id="ARBA00061535"/>
    </source>
</evidence>
<dbReference type="NCBIfam" id="TIGR00667">
    <property type="entry name" value="aat"/>
    <property type="match status" value="1"/>
</dbReference>
<keyword evidence="3 15" id="KW-0808">Transferase</keyword>
<evidence type="ECO:0000256" key="5">
    <source>
        <dbReference type="ARBA" id="ARBA00050607"/>
    </source>
</evidence>
<evidence type="ECO:0000256" key="8">
    <source>
        <dbReference type="ARBA" id="ARBA00054043"/>
    </source>
</evidence>
<dbReference type="Gene3D" id="3.30.70.3550">
    <property type="entry name" value="Leucyl/phenylalanyl-tRNA-protein transferase, N-terminal domain"/>
    <property type="match status" value="1"/>
</dbReference>
<evidence type="ECO:0000313" key="16">
    <source>
        <dbReference type="EMBL" id="BBP00354.1"/>
    </source>
</evidence>
<comment type="subcellular location">
    <subcellularLocation>
        <location evidence="1 15">Cytoplasm</location>
    </subcellularLocation>
</comment>
<dbReference type="HAMAP" id="MF_00688">
    <property type="entry name" value="Leu_Phe_trans"/>
    <property type="match status" value="1"/>
</dbReference>
<dbReference type="FunFam" id="3.40.630.70:FF:000001">
    <property type="entry name" value="Leucyl/phenylalanyl-tRNA--protein transferase"/>
    <property type="match status" value="1"/>
</dbReference>
<evidence type="ECO:0000256" key="7">
    <source>
        <dbReference type="ARBA" id="ARBA00051538"/>
    </source>
</evidence>
<evidence type="ECO:0000256" key="1">
    <source>
        <dbReference type="ARBA" id="ARBA00004496"/>
    </source>
</evidence>
<dbReference type="Pfam" id="PF03588">
    <property type="entry name" value="Leu_Phe_trans"/>
    <property type="match status" value="1"/>
</dbReference>
<comment type="catalytic activity">
    <reaction evidence="7 15">
        <text>N-terminal L-lysyl-[protein] + L-leucyl-tRNA(Leu) = N-terminal L-leucyl-L-lysyl-[protein] + tRNA(Leu) + H(+)</text>
        <dbReference type="Rhea" id="RHEA:12340"/>
        <dbReference type="Rhea" id="RHEA-COMP:9613"/>
        <dbReference type="Rhea" id="RHEA-COMP:9622"/>
        <dbReference type="Rhea" id="RHEA-COMP:12670"/>
        <dbReference type="Rhea" id="RHEA-COMP:12671"/>
        <dbReference type="ChEBI" id="CHEBI:15378"/>
        <dbReference type="ChEBI" id="CHEBI:65249"/>
        <dbReference type="ChEBI" id="CHEBI:78442"/>
        <dbReference type="ChEBI" id="CHEBI:78494"/>
        <dbReference type="ChEBI" id="CHEBI:133043"/>
        <dbReference type="EC" id="2.3.2.6"/>
    </reaction>
</comment>
<keyword evidence="4 15" id="KW-0012">Acyltransferase</keyword>
<comment type="catalytic activity">
    <reaction evidence="6 15">
        <text>N-terminal L-arginyl-[protein] + L-leucyl-tRNA(Leu) = N-terminal L-leucyl-L-arginyl-[protein] + tRNA(Leu) + H(+)</text>
        <dbReference type="Rhea" id="RHEA:50416"/>
        <dbReference type="Rhea" id="RHEA-COMP:9613"/>
        <dbReference type="Rhea" id="RHEA-COMP:9622"/>
        <dbReference type="Rhea" id="RHEA-COMP:12672"/>
        <dbReference type="Rhea" id="RHEA-COMP:12673"/>
        <dbReference type="ChEBI" id="CHEBI:15378"/>
        <dbReference type="ChEBI" id="CHEBI:64719"/>
        <dbReference type="ChEBI" id="CHEBI:78442"/>
        <dbReference type="ChEBI" id="CHEBI:78494"/>
        <dbReference type="ChEBI" id="CHEBI:133044"/>
        <dbReference type="EC" id="2.3.2.6"/>
    </reaction>
</comment>
<keyword evidence="2 15" id="KW-0963">Cytoplasm</keyword>
<dbReference type="PANTHER" id="PTHR30098">
    <property type="entry name" value="LEUCYL/PHENYLALANYL-TRNA--PROTEIN TRANSFERASE"/>
    <property type="match status" value="1"/>
</dbReference>
<gene>
    <name evidence="15 16" type="primary">aat</name>
    <name evidence="16" type="ORF">SFSGTM_10620</name>
</gene>
<dbReference type="InterPro" id="IPR016181">
    <property type="entry name" value="Acyl_CoA_acyltransferase"/>
</dbReference>
<comment type="similarity">
    <text evidence="9 15">Belongs to the L/F-transferase family.</text>
</comment>
<name>A0A809RHN2_9PROT</name>
<evidence type="ECO:0000256" key="10">
    <source>
        <dbReference type="ARBA" id="ARBA00066767"/>
    </source>
</evidence>
<evidence type="ECO:0000256" key="13">
    <source>
        <dbReference type="ARBA" id="ARBA00077165"/>
    </source>
</evidence>
<dbReference type="PANTHER" id="PTHR30098:SF2">
    <property type="entry name" value="LEUCYL_PHENYLALANYL-TRNA--PROTEIN TRANSFERASE"/>
    <property type="match status" value="1"/>
</dbReference>
<evidence type="ECO:0000256" key="4">
    <source>
        <dbReference type="ARBA" id="ARBA00023315"/>
    </source>
</evidence>
<dbReference type="AlphaFoldDB" id="A0A809RHN2"/>
<evidence type="ECO:0000256" key="15">
    <source>
        <dbReference type="HAMAP-Rule" id="MF_00688"/>
    </source>
</evidence>
<dbReference type="EMBL" id="AP021881">
    <property type="protein sequence ID" value="BBP00354.1"/>
    <property type="molecule type" value="Genomic_DNA"/>
</dbReference>
<dbReference type="Proteomes" id="UP000463939">
    <property type="component" value="Chromosome"/>
</dbReference>
<proteinExistence type="inferred from homology"/>